<dbReference type="EMBL" id="GBRH01245577">
    <property type="protein sequence ID" value="JAD52318.1"/>
    <property type="molecule type" value="Transcribed_RNA"/>
</dbReference>
<reference evidence="1" key="1">
    <citation type="submission" date="2014-09" db="EMBL/GenBank/DDBJ databases">
        <authorList>
            <person name="Magalhaes I.L.F."/>
            <person name="Oliveira U."/>
            <person name="Santos F.R."/>
            <person name="Vidigal T.H.D.A."/>
            <person name="Brescovit A.D."/>
            <person name="Santos A.J."/>
        </authorList>
    </citation>
    <scope>NUCLEOTIDE SEQUENCE</scope>
    <source>
        <tissue evidence="1">Shoot tissue taken approximately 20 cm above the soil surface</tissue>
    </source>
</reference>
<evidence type="ECO:0000313" key="1">
    <source>
        <dbReference type="EMBL" id="JAD52318.1"/>
    </source>
</evidence>
<sequence length="52" mass="6403">MSKKEKERWITYADMVEWYFDNLEIVSKNTCKKKELTERIILKQSKRAYWSG</sequence>
<protein>
    <submittedName>
        <fullName evidence="1">Uncharacterized protein</fullName>
    </submittedName>
</protein>
<accession>A0A0A9AR19</accession>
<dbReference type="AlphaFoldDB" id="A0A0A9AR19"/>
<reference evidence="1" key="2">
    <citation type="journal article" date="2015" name="Data Brief">
        <title>Shoot transcriptome of the giant reed, Arundo donax.</title>
        <authorList>
            <person name="Barrero R.A."/>
            <person name="Guerrero F.D."/>
            <person name="Moolhuijzen P."/>
            <person name="Goolsby J.A."/>
            <person name="Tidwell J."/>
            <person name="Bellgard S.E."/>
            <person name="Bellgard M.I."/>
        </authorList>
    </citation>
    <scope>NUCLEOTIDE SEQUENCE</scope>
    <source>
        <tissue evidence="1">Shoot tissue taken approximately 20 cm above the soil surface</tissue>
    </source>
</reference>
<proteinExistence type="predicted"/>
<organism evidence="1">
    <name type="scientific">Arundo donax</name>
    <name type="common">Giant reed</name>
    <name type="synonym">Donax arundinaceus</name>
    <dbReference type="NCBI Taxonomy" id="35708"/>
    <lineage>
        <taxon>Eukaryota</taxon>
        <taxon>Viridiplantae</taxon>
        <taxon>Streptophyta</taxon>
        <taxon>Embryophyta</taxon>
        <taxon>Tracheophyta</taxon>
        <taxon>Spermatophyta</taxon>
        <taxon>Magnoliopsida</taxon>
        <taxon>Liliopsida</taxon>
        <taxon>Poales</taxon>
        <taxon>Poaceae</taxon>
        <taxon>PACMAD clade</taxon>
        <taxon>Arundinoideae</taxon>
        <taxon>Arundineae</taxon>
        <taxon>Arundo</taxon>
    </lineage>
</organism>
<name>A0A0A9AR19_ARUDO</name>